<keyword evidence="3" id="KW-1185">Reference proteome</keyword>
<evidence type="ECO:0000256" key="1">
    <source>
        <dbReference type="SAM" id="MobiDB-lite"/>
    </source>
</evidence>
<gene>
    <name evidence="2" type="ORF">D9613_010203</name>
</gene>
<proteinExistence type="predicted"/>
<evidence type="ECO:0000313" key="2">
    <source>
        <dbReference type="EMBL" id="KAF4609895.1"/>
    </source>
</evidence>
<dbReference type="AlphaFoldDB" id="A0A8H4QFL2"/>
<evidence type="ECO:0000313" key="3">
    <source>
        <dbReference type="Proteomes" id="UP000521872"/>
    </source>
</evidence>
<protein>
    <submittedName>
        <fullName evidence="2">Uncharacterized protein</fullName>
    </submittedName>
</protein>
<organism evidence="2 3">
    <name type="scientific">Agrocybe pediades</name>
    <dbReference type="NCBI Taxonomy" id="84607"/>
    <lineage>
        <taxon>Eukaryota</taxon>
        <taxon>Fungi</taxon>
        <taxon>Dikarya</taxon>
        <taxon>Basidiomycota</taxon>
        <taxon>Agaricomycotina</taxon>
        <taxon>Agaricomycetes</taxon>
        <taxon>Agaricomycetidae</taxon>
        <taxon>Agaricales</taxon>
        <taxon>Agaricineae</taxon>
        <taxon>Strophariaceae</taxon>
        <taxon>Agrocybe</taxon>
    </lineage>
</organism>
<accession>A0A8H4QFL2</accession>
<dbReference type="Proteomes" id="UP000521872">
    <property type="component" value="Unassembled WGS sequence"/>
</dbReference>
<reference evidence="2 3" key="1">
    <citation type="submission" date="2019-12" db="EMBL/GenBank/DDBJ databases">
        <authorList>
            <person name="Floudas D."/>
            <person name="Bentzer J."/>
            <person name="Ahren D."/>
            <person name="Johansson T."/>
            <person name="Persson P."/>
            <person name="Tunlid A."/>
        </authorList>
    </citation>
    <scope>NUCLEOTIDE SEQUENCE [LARGE SCALE GENOMIC DNA]</scope>
    <source>
        <strain evidence="2 3">CBS 102.39</strain>
    </source>
</reference>
<feature type="region of interest" description="Disordered" evidence="1">
    <location>
        <begin position="176"/>
        <end position="214"/>
    </location>
</feature>
<name>A0A8H4QFL2_9AGAR</name>
<feature type="compositionally biased region" description="Basic and acidic residues" evidence="1">
    <location>
        <begin position="263"/>
        <end position="272"/>
    </location>
</feature>
<feature type="compositionally biased region" description="Low complexity" evidence="1">
    <location>
        <begin position="190"/>
        <end position="211"/>
    </location>
</feature>
<dbReference type="EMBL" id="JAACJL010000059">
    <property type="protein sequence ID" value="KAF4609895.1"/>
    <property type="molecule type" value="Genomic_DNA"/>
</dbReference>
<feature type="compositionally biased region" description="Acidic residues" evidence="1">
    <location>
        <begin position="241"/>
        <end position="262"/>
    </location>
</feature>
<feature type="region of interest" description="Disordered" evidence="1">
    <location>
        <begin position="232"/>
        <end position="272"/>
    </location>
</feature>
<comment type="caution">
    <text evidence="2">The sequence shown here is derived from an EMBL/GenBank/DDBJ whole genome shotgun (WGS) entry which is preliminary data.</text>
</comment>
<sequence length="272" mass="30609">MRSGYSAEINFLKLPLPPWLCLRYIQGNSVILSASESRLCFALRPKCFRQVFDFHLHSWPSASVSARLIGSTTGMLESEACTSLHHSHHLHYPRSVDDRMALKGKDLSTEWVCGLVRMFGQMLRVIIRHNDRRRRDCVQEALKVKCRPRSVGVGDTVTSKSGICICGPAVPPVGSLDHNHHHRHNGLVATTPSDVDSSSRTRPPSSPTSRSWSLEDEQDYWVDCRRNVDEDDILYSRPSDSDDNTGLESISEPDDLDLDDDDKGLTSRAREI</sequence>